<gene>
    <name evidence="1" type="ORF">PVAND_006146</name>
</gene>
<proteinExistence type="predicted"/>
<sequence>MHDIYEGIAKKDISKCLKKFIDDKFITLESLNLIKQHFDYNELQLGNASKPILKSHIDQETLKMSASESKCFLELLPIMIGHLIPTNNHNWKLILTLLDISDIVMRTSFNEEVLIKLRESIHSYLKQYIKLFGETLRPKHHFMLHYEECIRKNGPLRYMMTFVFETKNREVKNIRKTAMRFNAFIEKHQKGFLEDTTYFKQIKISYNDLRASQYFNLLESILVDFEFNQNMFRCKHINHKKTTYKIG</sequence>
<protein>
    <submittedName>
        <fullName evidence="1">Uncharacterized protein</fullName>
    </submittedName>
</protein>
<dbReference type="OrthoDB" id="8067731at2759"/>
<dbReference type="Proteomes" id="UP001107558">
    <property type="component" value="Chromosome 2"/>
</dbReference>
<dbReference type="EMBL" id="JADBJN010000002">
    <property type="protein sequence ID" value="KAG5676299.1"/>
    <property type="molecule type" value="Genomic_DNA"/>
</dbReference>
<keyword evidence="2" id="KW-1185">Reference proteome</keyword>
<dbReference type="AlphaFoldDB" id="A0A9J6C3A1"/>
<evidence type="ECO:0000313" key="2">
    <source>
        <dbReference type="Proteomes" id="UP001107558"/>
    </source>
</evidence>
<reference evidence="1" key="1">
    <citation type="submission" date="2021-03" db="EMBL/GenBank/DDBJ databases">
        <title>Chromosome level genome of the anhydrobiotic midge Polypedilum vanderplanki.</title>
        <authorList>
            <person name="Yoshida Y."/>
            <person name="Kikawada T."/>
            <person name="Gusev O."/>
        </authorList>
    </citation>
    <scope>NUCLEOTIDE SEQUENCE</scope>
    <source>
        <strain evidence="1">NIAS01</strain>
        <tissue evidence="1">Whole body or cell culture</tissue>
    </source>
</reference>
<organism evidence="1 2">
    <name type="scientific">Polypedilum vanderplanki</name>
    <name type="common">Sleeping chironomid midge</name>
    <dbReference type="NCBI Taxonomy" id="319348"/>
    <lineage>
        <taxon>Eukaryota</taxon>
        <taxon>Metazoa</taxon>
        <taxon>Ecdysozoa</taxon>
        <taxon>Arthropoda</taxon>
        <taxon>Hexapoda</taxon>
        <taxon>Insecta</taxon>
        <taxon>Pterygota</taxon>
        <taxon>Neoptera</taxon>
        <taxon>Endopterygota</taxon>
        <taxon>Diptera</taxon>
        <taxon>Nematocera</taxon>
        <taxon>Chironomoidea</taxon>
        <taxon>Chironomidae</taxon>
        <taxon>Chironominae</taxon>
        <taxon>Polypedilum</taxon>
        <taxon>Polypedilum</taxon>
    </lineage>
</organism>
<name>A0A9J6C3A1_POLVA</name>
<comment type="caution">
    <text evidence="1">The sequence shown here is derived from an EMBL/GenBank/DDBJ whole genome shotgun (WGS) entry which is preliminary data.</text>
</comment>
<evidence type="ECO:0000313" key="1">
    <source>
        <dbReference type="EMBL" id="KAG5676299.1"/>
    </source>
</evidence>
<accession>A0A9J6C3A1</accession>